<dbReference type="InterPro" id="IPR011711">
    <property type="entry name" value="GntR_C"/>
</dbReference>
<dbReference type="SUPFAM" id="SSF46785">
    <property type="entry name" value="Winged helix' DNA-binding domain"/>
    <property type="match status" value="1"/>
</dbReference>
<protein>
    <submittedName>
        <fullName evidence="5">DNA-binding transcriptional regulator, GntR family</fullName>
    </submittedName>
</protein>
<organism evidence="5 6">
    <name type="scientific">Falsiroseomonas stagni DSM 19981</name>
    <dbReference type="NCBI Taxonomy" id="1123062"/>
    <lineage>
        <taxon>Bacteria</taxon>
        <taxon>Pseudomonadati</taxon>
        <taxon>Pseudomonadota</taxon>
        <taxon>Alphaproteobacteria</taxon>
        <taxon>Acetobacterales</taxon>
        <taxon>Roseomonadaceae</taxon>
        <taxon>Falsiroseomonas</taxon>
    </lineage>
</organism>
<dbReference type="PROSITE" id="PS50949">
    <property type="entry name" value="HTH_GNTR"/>
    <property type="match status" value="1"/>
</dbReference>
<dbReference type="InterPro" id="IPR036388">
    <property type="entry name" value="WH-like_DNA-bd_sf"/>
</dbReference>
<evidence type="ECO:0000256" key="1">
    <source>
        <dbReference type="ARBA" id="ARBA00023015"/>
    </source>
</evidence>
<evidence type="ECO:0000259" key="4">
    <source>
        <dbReference type="PROSITE" id="PS50949"/>
    </source>
</evidence>
<dbReference type="SUPFAM" id="SSF48008">
    <property type="entry name" value="GntR ligand-binding domain-like"/>
    <property type="match status" value="1"/>
</dbReference>
<evidence type="ECO:0000313" key="6">
    <source>
        <dbReference type="Proteomes" id="UP000199473"/>
    </source>
</evidence>
<keyword evidence="3" id="KW-0804">Transcription</keyword>
<dbReference type="Gene3D" id="1.20.120.530">
    <property type="entry name" value="GntR ligand-binding domain-like"/>
    <property type="match status" value="1"/>
</dbReference>
<proteinExistence type="predicted"/>
<dbReference type="PANTHER" id="PTHR43537:SF53">
    <property type="entry name" value="HTH-TYPE TRANSCRIPTIONAL REPRESSOR NANR"/>
    <property type="match status" value="1"/>
</dbReference>
<dbReference type="PANTHER" id="PTHR43537">
    <property type="entry name" value="TRANSCRIPTIONAL REGULATOR, GNTR FAMILY"/>
    <property type="match status" value="1"/>
</dbReference>
<dbReference type="Gene3D" id="1.10.10.10">
    <property type="entry name" value="Winged helix-like DNA-binding domain superfamily/Winged helix DNA-binding domain"/>
    <property type="match status" value="1"/>
</dbReference>
<dbReference type="InterPro" id="IPR036390">
    <property type="entry name" value="WH_DNA-bd_sf"/>
</dbReference>
<dbReference type="SMART" id="SM00895">
    <property type="entry name" value="FCD"/>
    <property type="match status" value="1"/>
</dbReference>
<keyword evidence="2 5" id="KW-0238">DNA-binding</keyword>
<dbReference type="OrthoDB" id="7618373at2"/>
<feature type="domain" description="HTH gntR-type" evidence="4">
    <location>
        <begin position="20"/>
        <end position="87"/>
    </location>
</feature>
<dbReference type="GO" id="GO:0003700">
    <property type="term" value="F:DNA-binding transcription factor activity"/>
    <property type="evidence" value="ECO:0007669"/>
    <property type="project" value="InterPro"/>
</dbReference>
<evidence type="ECO:0000256" key="3">
    <source>
        <dbReference type="ARBA" id="ARBA00023163"/>
    </source>
</evidence>
<dbReference type="Proteomes" id="UP000199473">
    <property type="component" value="Unassembled WGS sequence"/>
</dbReference>
<keyword evidence="6" id="KW-1185">Reference proteome</keyword>
<keyword evidence="1" id="KW-0805">Transcription regulation</keyword>
<dbReference type="InterPro" id="IPR008920">
    <property type="entry name" value="TF_FadR/GntR_C"/>
</dbReference>
<dbReference type="SMART" id="SM00345">
    <property type="entry name" value="HTH_GNTR"/>
    <property type="match status" value="1"/>
</dbReference>
<dbReference type="RefSeq" id="WP_092963513.1">
    <property type="nucleotide sequence ID" value="NZ_FOSQ01000028.1"/>
</dbReference>
<dbReference type="InterPro" id="IPR000524">
    <property type="entry name" value="Tscrpt_reg_HTH_GntR"/>
</dbReference>
<name>A0A1I4FC75_9PROT</name>
<dbReference type="EMBL" id="FOSQ01000028">
    <property type="protein sequence ID" value="SFL15484.1"/>
    <property type="molecule type" value="Genomic_DNA"/>
</dbReference>
<dbReference type="STRING" id="1123062.SAMN02745775_12813"/>
<dbReference type="AlphaFoldDB" id="A0A1I4FC75"/>
<gene>
    <name evidence="5" type="ORF">SAMN02745775_12813</name>
</gene>
<dbReference type="Pfam" id="PF00392">
    <property type="entry name" value="GntR"/>
    <property type="match status" value="1"/>
</dbReference>
<evidence type="ECO:0000256" key="2">
    <source>
        <dbReference type="ARBA" id="ARBA00023125"/>
    </source>
</evidence>
<sequence>MAGDPHRLVGVINAANRPKAEDAEAVHAHLFEAIVDQRLPPGAKLTEQSLVETFDIGRRAINDALKRLVWERLAVAPPNRGVFVAAPDAEEARAIFAARRAIEGGCVEAVARRGDPGDAALLLDNLAEEHRLRRAGEMREAIRLSGGFHTLLARLSGNPILEEQVHLLVARTSLVVALYEDRTGLACWHDDHGELVALMRARRHRAAVTLMQKHLSDIERGLRLDRPPVEGIDIRLMLARPS</sequence>
<reference evidence="5 6" key="1">
    <citation type="submission" date="2016-10" db="EMBL/GenBank/DDBJ databases">
        <authorList>
            <person name="de Groot N.N."/>
        </authorList>
    </citation>
    <scope>NUCLEOTIDE SEQUENCE [LARGE SCALE GENOMIC DNA]</scope>
    <source>
        <strain evidence="5 6">DSM 19981</strain>
    </source>
</reference>
<dbReference type="GO" id="GO:0003677">
    <property type="term" value="F:DNA binding"/>
    <property type="evidence" value="ECO:0007669"/>
    <property type="project" value="UniProtKB-KW"/>
</dbReference>
<dbReference type="Pfam" id="PF07729">
    <property type="entry name" value="FCD"/>
    <property type="match status" value="1"/>
</dbReference>
<accession>A0A1I4FC75</accession>
<evidence type="ECO:0000313" key="5">
    <source>
        <dbReference type="EMBL" id="SFL15484.1"/>
    </source>
</evidence>